<organism evidence="2 3">
    <name type="scientific">Hondaea fermentalgiana</name>
    <dbReference type="NCBI Taxonomy" id="2315210"/>
    <lineage>
        <taxon>Eukaryota</taxon>
        <taxon>Sar</taxon>
        <taxon>Stramenopiles</taxon>
        <taxon>Bigyra</taxon>
        <taxon>Labyrinthulomycetes</taxon>
        <taxon>Thraustochytrida</taxon>
        <taxon>Thraustochytriidae</taxon>
        <taxon>Hondaea</taxon>
    </lineage>
</organism>
<keyword evidence="3" id="KW-1185">Reference proteome</keyword>
<name>A0A2R5G3R7_9STRA</name>
<protein>
    <submittedName>
        <fullName evidence="2">Uncharacterized protein</fullName>
    </submittedName>
</protein>
<dbReference type="InParanoid" id="A0A2R5G3R7"/>
<dbReference type="Proteomes" id="UP000241890">
    <property type="component" value="Unassembled WGS sequence"/>
</dbReference>
<sequence>MSMNSDVAALLAEQEAAEAIAEEMLEREKSRLSEFHEQLHARSHECECLLKRREELREALTTSSAISSKEWDAMQRTAAEVQSLDPMQEELRRDSAETVDAAVGLRDSLEETFAALAELNVEARKLVGEMGTRHREQQEIEESVDQLERHVKMQARENQRLISERQAFEAILRRTSAEVSRAAQQRESMTAMEKELAKELEKNQGLEMACNDTQARIDGLERAMQLLCAAVLEPTSVLKTEMARLESKLRDSTQGSVPHEMILKGLGFGDLVDPKRINNVSLVDHLEDGDAAAVQDAPTPDPARELKECLASCAQKLVDLEKQNAEALLEEQHKTAQAFRDFQAELLGESEK</sequence>
<reference evidence="2 3" key="1">
    <citation type="submission" date="2017-12" db="EMBL/GenBank/DDBJ databases">
        <title>Sequencing, de novo assembly and annotation of complete genome of a new Thraustochytrid species, strain FCC1311.</title>
        <authorList>
            <person name="Sedici K."/>
            <person name="Godart F."/>
            <person name="Aiese Cigliano R."/>
            <person name="Sanseverino W."/>
            <person name="Barakat M."/>
            <person name="Ortet P."/>
            <person name="Marechal E."/>
            <person name="Cagnac O."/>
            <person name="Amato A."/>
        </authorList>
    </citation>
    <scope>NUCLEOTIDE SEQUENCE [LARGE SCALE GENOMIC DNA]</scope>
</reference>
<dbReference type="EMBL" id="BEYU01000009">
    <property type="protein sequence ID" value="GBG24969.1"/>
    <property type="molecule type" value="Genomic_DNA"/>
</dbReference>
<dbReference type="AlphaFoldDB" id="A0A2R5G3R7"/>
<keyword evidence="1" id="KW-0175">Coiled coil</keyword>
<feature type="coiled-coil region" evidence="1">
    <location>
        <begin position="303"/>
        <end position="330"/>
    </location>
</feature>
<gene>
    <name evidence="2" type="ORF">FCC1311_011862</name>
</gene>
<proteinExistence type="predicted"/>
<feature type="coiled-coil region" evidence="1">
    <location>
        <begin position="137"/>
        <end position="223"/>
    </location>
</feature>
<accession>A0A2R5G3R7</accession>
<evidence type="ECO:0000313" key="3">
    <source>
        <dbReference type="Proteomes" id="UP000241890"/>
    </source>
</evidence>
<evidence type="ECO:0000313" key="2">
    <source>
        <dbReference type="EMBL" id="GBG24969.1"/>
    </source>
</evidence>
<comment type="caution">
    <text evidence="2">The sequence shown here is derived from an EMBL/GenBank/DDBJ whole genome shotgun (WGS) entry which is preliminary data.</text>
</comment>
<evidence type="ECO:0000256" key="1">
    <source>
        <dbReference type="SAM" id="Coils"/>
    </source>
</evidence>